<evidence type="ECO:0000313" key="3">
    <source>
        <dbReference type="Proteomes" id="UP000002254"/>
    </source>
</evidence>
<reference evidence="2 3" key="1">
    <citation type="journal article" date="2005" name="Nature">
        <title>Genome sequence, comparative analysis and haplotype structure of the domestic dog.</title>
        <authorList>
            <consortium name="Broad Sequencing Platform"/>
            <person name="Lindblad-Toh K."/>
            <person name="Wade C.M."/>
            <person name="Mikkelsen T.S."/>
            <person name="Karlsson E.K."/>
            <person name="Jaffe D.B."/>
            <person name="Kamal M."/>
            <person name="Clamp M."/>
            <person name="Chang J.L."/>
            <person name="Kulbokas E.J. III"/>
            <person name="Zody M.C."/>
            <person name="Mauceli E."/>
            <person name="Xie X."/>
            <person name="Breen M."/>
            <person name="Wayne R.K."/>
            <person name="Ostrander E.A."/>
            <person name="Ponting C.P."/>
            <person name="Galibert F."/>
            <person name="Smith D.R."/>
            <person name="DeJong P.J."/>
            <person name="Kirkness E."/>
            <person name="Alvarez P."/>
            <person name="Biagi T."/>
            <person name="Brockman W."/>
            <person name="Butler J."/>
            <person name="Chin C.W."/>
            <person name="Cook A."/>
            <person name="Cuff J."/>
            <person name="Daly M.J."/>
            <person name="DeCaprio D."/>
            <person name="Gnerre S."/>
            <person name="Grabherr M."/>
            <person name="Kellis M."/>
            <person name="Kleber M."/>
            <person name="Bardeleben C."/>
            <person name="Goodstadt L."/>
            <person name="Heger A."/>
            <person name="Hitte C."/>
            <person name="Kim L."/>
            <person name="Koepfli K.P."/>
            <person name="Parker H.G."/>
            <person name="Pollinger J.P."/>
            <person name="Searle S.M."/>
            <person name="Sutter N.B."/>
            <person name="Thomas R."/>
            <person name="Webber C."/>
            <person name="Baldwin J."/>
            <person name="Abebe A."/>
            <person name="Abouelleil A."/>
            <person name="Aftuck L."/>
            <person name="Ait-Zahra M."/>
            <person name="Aldredge T."/>
            <person name="Allen N."/>
            <person name="An P."/>
            <person name="Anderson S."/>
            <person name="Antoine C."/>
            <person name="Arachchi H."/>
            <person name="Aslam A."/>
            <person name="Ayotte L."/>
            <person name="Bachantsang P."/>
            <person name="Barry A."/>
            <person name="Bayul T."/>
            <person name="Benamara M."/>
            <person name="Berlin A."/>
            <person name="Bessette D."/>
            <person name="Blitshteyn B."/>
            <person name="Bloom T."/>
            <person name="Blye J."/>
            <person name="Boguslavskiy L."/>
            <person name="Bonnet C."/>
            <person name="Boukhgalter B."/>
            <person name="Brown A."/>
            <person name="Cahill P."/>
            <person name="Calixte N."/>
            <person name="Camarata J."/>
            <person name="Cheshatsang Y."/>
            <person name="Chu J."/>
            <person name="Citroen M."/>
            <person name="Collymore A."/>
            <person name="Cooke P."/>
            <person name="Dawoe T."/>
            <person name="Daza R."/>
            <person name="Decktor K."/>
            <person name="DeGray S."/>
            <person name="Dhargay N."/>
            <person name="Dooley K."/>
            <person name="Dooley K."/>
            <person name="Dorje P."/>
            <person name="Dorjee K."/>
            <person name="Dorris L."/>
            <person name="Duffey N."/>
            <person name="Dupes A."/>
            <person name="Egbiremolen O."/>
            <person name="Elong R."/>
            <person name="Falk J."/>
            <person name="Farina A."/>
            <person name="Faro S."/>
            <person name="Ferguson D."/>
            <person name="Ferreira P."/>
            <person name="Fisher S."/>
            <person name="FitzGerald M."/>
            <person name="Foley K."/>
            <person name="Foley C."/>
            <person name="Franke A."/>
            <person name="Friedrich D."/>
            <person name="Gage D."/>
            <person name="Garber M."/>
            <person name="Gearin G."/>
            <person name="Giannoukos G."/>
            <person name="Goode T."/>
            <person name="Goyette A."/>
            <person name="Graham J."/>
            <person name="Grandbois E."/>
            <person name="Gyaltsen K."/>
            <person name="Hafez N."/>
            <person name="Hagopian D."/>
            <person name="Hagos B."/>
            <person name="Hall J."/>
            <person name="Healy C."/>
            <person name="Hegarty R."/>
            <person name="Honan T."/>
            <person name="Horn A."/>
            <person name="Houde N."/>
            <person name="Hughes L."/>
            <person name="Hunnicutt L."/>
            <person name="Husby M."/>
            <person name="Jester B."/>
            <person name="Jones C."/>
            <person name="Kamat A."/>
            <person name="Kanga B."/>
            <person name="Kells C."/>
            <person name="Khazanovich D."/>
            <person name="Kieu A.C."/>
            <person name="Kisner P."/>
            <person name="Kumar M."/>
            <person name="Lance K."/>
            <person name="Landers T."/>
            <person name="Lara M."/>
            <person name="Lee W."/>
            <person name="Leger J.P."/>
            <person name="Lennon N."/>
            <person name="Leuper L."/>
            <person name="LeVine S."/>
            <person name="Liu J."/>
            <person name="Liu X."/>
            <person name="Lokyitsang Y."/>
            <person name="Lokyitsang T."/>
            <person name="Lui A."/>
            <person name="Macdonald J."/>
            <person name="Major J."/>
            <person name="Marabella R."/>
            <person name="Maru K."/>
            <person name="Matthews C."/>
            <person name="McDonough S."/>
            <person name="Mehta T."/>
            <person name="Meldrim J."/>
            <person name="Melnikov A."/>
            <person name="Meneus L."/>
            <person name="Mihalev A."/>
            <person name="Mihova T."/>
            <person name="Miller K."/>
            <person name="Mittelman R."/>
            <person name="Mlenga V."/>
            <person name="Mulrain L."/>
            <person name="Munson G."/>
            <person name="Navidi A."/>
            <person name="Naylor J."/>
            <person name="Nguyen T."/>
            <person name="Nguyen N."/>
            <person name="Nguyen C."/>
            <person name="Nguyen T."/>
            <person name="Nicol R."/>
            <person name="Norbu N."/>
            <person name="Norbu C."/>
            <person name="Novod N."/>
            <person name="Nyima T."/>
            <person name="Olandt P."/>
            <person name="O'Neill B."/>
            <person name="O'Neill K."/>
            <person name="Osman S."/>
            <person name="Oyono L."/>
            <person name="Patti C."/>
            <person name="Perrin D."/>
            <person name="Phunkhang P."/>
            <person name="Pierre F."/>
            <person name="Priest M."/>
            <person name="Rachupka A."/>
            <person name="Raghuraman S."/>
            <person name="Rameau R."/>
            <person name="Ray V."/>
            <person name="Raymond C."/>
            <person name="Rege F."/>
            <person name="Rise C."/>
            <person name="Rogers J."/>
            <person name="Rogov P."/>
            <person name="Sahalie J."/>
            <person name="Settipalli S."/>
            <person name="Sharpe T."/>
            <person name="Shea T."/>
            <person name="Sheehan M."/>
            <person name="Sherpa N."/>
            <person name="Shi J."/>
            <person name="Shih D."/>
            <person name="Sloan J."/>
            <person name="Smith C."/>
            <person name="Sparrow T."/>
            <person name="Stalker J."/>
            <person name="Stange-Thomann N."/>
            <person name="Stavropoulos S."/>
            <person name="Stone C."/>
            <person name="Stone S."/>
            <person name="Sykes S."/>
            <person name="Tchuinga P."/>
            <person name="Tenzing P."/>
            <person name="Tesfaye S."/>
            <person name="Thoulutsang D."/>
            <person name="Thoulutsang Y."/>
            <person name="Topham K."/>
            <person name="Topping I."/>
            <person name="Tsamla T."/>
            <person name="Vassiliev H."/>
            <person name="Venkataraman V."/>
            <person name="Vo A."/>
            <person name="Wangchuk T."/>
            <person name="Wangdi T."/>
            <person name="Weiand M."/>
            <person name="Wilkinson J."/>
            <person name="Wilson A."/>
            <person name="Yadav S."/>
            <person name="Yang S."/>
            <person name="Yang X."/>
            <person name="Young G."/>
            <person name="Yu Q."/>
            <person name="Zainoun J."/>
            <person name="Zembek L."/>
            <person name="Zimmer A."/>
            <person name="Lander E.S."/>
        </authorList>
    </citation>
    <scope>NUCLEOTIDE SEQUENCE [LARGE SCALE GENOMIC DNA]</scope>
    <source>
        <strain evidence="2">Boxer</strain>
    </source>
</reference>
<evidence type="ECO:0000313" key="2">
    <source>
        <dbReference type="Ensembl" id="ENSCAFP00000073506.1"/>
    </source>
</evidence>
<sequence length="132" mass="13846">MHARRPPLLHLCPSFSLSITSSHPASPAPQHPPLWAAGGGRPPPGDLQTGHSRCTTSYSLACHRGSCGGPEINSLLQRKAFQNCLAEEPGASGPGKPFLVPLNCVPLFQSLTGNACFQPSSTDFEKDCLAGT</sequence>
<accession>A0A8P0PPJ6</accession>
<evidence type="ECO:0000256" key="1">
    <source>
        <dbReference type="SAM" id="MobiDB-lite"/>
    </source>
</evidence>
<reference evidence="2" key="2">
    <citation type="submission" date="2025-08" db="UniProtKB">
        <authorList>
            <consortium name="Ensembl"/>
        </authorList>
    </citation>
    <scope>IDENTIFICATION</scope>
</reference>
<proteinExistence type="predicted"/>
<dbReference type="Ensembl" id="ENSCAFT00000107701.1">
    <property type="protein sequence ID" value="ENSCAFP00000073506.1"/>
    <property type="gene ID" value="ENSCAFG00000054981.1"/>
</dbReference>
<feature type="region of interest" description="Disordered" evidence="1">
    <location>
        <begin position="22"/>
        <end position="50"/>
    </location>
</feature>
<organism evidence="2 3">
    <name type="scientific">Canis lupus familiaris</name>
    <name type="common">Dog</name>
    <name type="synonym">Canis familiaris</name>
    <dbReference type="NCBI Taxonomy" id="9615"/>
    <lineage>
        <taxon>Eukaryota</taxon>
        <taxon>Metazoa</taxon>
        <taxon>Chordata</taxon>
        <taxon>Craniata</taxon>
        <taxon>Vertebrata</taxon>
        <taxon>Euteleostomi</taxon>
        <taxon>Mammalia</taxon>
        <taxon>Eutheria</taxon>
        <taxon>Laurasiatheria</taxon>
        <taxon>Carnivora</taxon>
        <taxon>Caniformia</taxon>
        <taxon>Canidae</taxon>
        <taxon>Canis</taxon>
    </lineage>
</organism>
<dbReference type="AlphaFoldDB" id="A0A8P0PPJ6"/>
<protein>
    <submittedName>
        <fullName evidence="2">Uncharacterized protein</fullName>
    </submittedName>
</protein>
<name>A0A8P0PPJ6_CANLF</name>
<dbReference type="Proteomes" id="UP000002254">
    <property type="component" value="Chromosome 8"/>
</dbReference>